<evidence type="ECO:0000313" key="15">
    <source>
        <dbReference type="Proteomes" id="UP000252118"/>
    </source>
</evidence>
<dbReference type="CDD" id="cd01580">
    <property type="entry name" value="AcnA_IRP_Swivel"/>
    <property type="match status" value="1"/>
</dbReference>
<dbReference type="UniPathway" id="UPA00223">
    <property type="reaction ID" value="UER00718"/>
</dbReference>
<evidence type="ECO:0000256" key="8">
    <source>
        <dbReference type="ARBA" id="ARBA00023014"/>
    </source>
</evidence>
<evidence type="ECO:0000256" key="5">
    <source>
        <dbReference type="ARBA" id="ARBA00022532"/>
    </source>
</evidence>
<dbReference type="PROSITE" id="PS01244">
    <property type="entry name" value="ACONITASE_2"/>
    <property type="match status" value="1"/>
</dbReference>
<dbReference type="InterPro" id="IPR015931">
    <property type="entry name" value="Acnase/IPM_dHydase_lsu_aba_1/3"/>
</dbReference>
<dbReference type="PROSITE" id="PS00450">
    <property type="entry name" value="ACONITASE_1"/>
    <property type="match status" value="1"/>
</dbReference>
<dbReference type="EC" id="4.2.1.3" evidence="11"/>
<evidence type="ECO:0000256" key="1">
    <source>
        <dbReference type="ARBA" id="ARBA00001966"/>
    </source>
</evidence>
<dbReference type="GO" id="GO:0051539">
    <property type="term" value="F:4 iron, 4 sulfur cluster binding"/>
    <property type="evidence" value="ECO:0007669"/>
    <property type="project" value="UniProtKB-KW"/>
</dbReference>
<keyword evidence="7 11" id="KW-0408">Iron</keyword>
<dbReference type="InterPro" id="IPR018136">
    <property type="entry name" value="Aconitase_4Fe-4S_BS"/>
</dbReference>
<comment type="subunit">
    <text evidence="4">Monomer.</text>
</comment>
<comment type="pathway">
    <text evidence="2">Carbohydrate metabolism; tricarboxylic acid cycle; isocitrate from oxaloacetate: step 2/2.</text>
</comment>
<dbReference type="Proteomes" id="UP000252118">
    <property type="component" value="Unassembled WGS sequence"/>
</dbReference>
<evidence type="ECO:0000256" key="11">
    <source>
        <dbReference type="RuleBase" id="RU361275"/>
    </source>
</evidence>
<dbReference type="Gene3D" id="6.10.190.10">
    <property type="match status" value="1"/>
</dbReference>
<evidence type="ECO:0000256" key="6">
    <source>
        <dbReference type="ARBA" id="ARBA00022723"/>
    </source>
</evidence>
<keyword evidence="6" id="KW-0479">Metal-binding</keyword>
<evidence type="ECO:0000259" key="13">
    <source>
        <dbReference type="Pfam" id="PF00694"/>
    </source>
</evidence>
<comment type="catalytic activity">
    <reaction evidence="10 11">
        <text>citrate = D-threo-isocitrate</text>
        <dbReference type="Rhea" id="RHEA:10336"/>
        <dbReference type="ChEBI" id="CHEBI:15562"/>
        <dbReference type="ChEBI" id="CHEBI:16947"/>
        <dbReference type="EC" id="4.2.1.3"/>
    </reaction>
</comment>
<evidence type="ECO:0000256" key="7">
    <source>
        <dbReference type="ARBA" id="ARBA00023004"/>
    </source>
</evidence>
<dbReference type="FunFam" id="3.20.19.10:FF:000001">
    <property type="entry name" value="Aconitate hydratase"/>
    <property type="match status" value="1"/>
</dbReference>
<dbReference type="OrthoDB" id="9764318at2"/>
<protein>
    <recommendedName>
        <fullName evidence="11">Aconitate hydratase</fullName>
        <shortName evidence="11">Aconitase</shortName>
        <ecNumber evidence="11">4.2.1.3</ecNumber>
    </recommendedName>
</protein>
<gene>
    <name evidence="14" type="ORF">DET59_101348</name>
</gene>
<dbReference type="Gene3D" id="3.30.499.10">
    <property type="entry name" value="Aconitase, domain 3"/>
    <property type="match status" value="2"/>
</dbReference>
<dbReference type="NCBIfam" id="NF006757">
    <property type="entry name" value="PRK09277.1"/>
    <property type="match status" value="1"/>
</dbReference>
<proteinExistence type="inferred from homology"/>
<dbReference type="InterPro" id="IPR036008">
    <property type="entry name" value="Aconitase_4Fe-4S_dom"/>
</dbReference>
<evidence type="ECO:0000256" key="3">
    <source>
        <dbReference type="ARBA" id="ARBA00007185"/>
    </source>
</evidence>
<name>A0A366F2K3_9BACI</name>
<dbReference type="GO" id="GO:0006099">
    <property type="term" value="P:tricarboxylic acid cycle"/>
    <property type="evidence" value="ECO:0007669"/>
    <property type="project" value="UniProtKB-UniPathway"/>
</dbReference>
<feature type="domain" description="Aconitase/3-isopropylmalate dehydratase large subunit alpha/beta/alpha" evidence="12">
    <location>
        <begin position="73"/>
        <end position="572"/>
    </location>
</feature>
<keyword evidence="8 11" id="KW-0411">Iron-sulfur</keyword>
<keyword evidence="5" id="KW-0816">Tricarboxylic acid cycle</keyword>
<dbReference type="CDD" id="cd01586">
    <property type="entry name" value="AcnA_IRP"/>
    <property type="match status" value="1"/>
</dbReference>
<dbReference type="NCBIfam" id="NF009520">
    <property type="entry name" value="PRK12881.1"/>
    <property type="match status" value="1"/>
</dbReference>
<dbReference type="EMBL" id="QNRJ01000001">
    <property type="protein sequence ID" value="RBP07979.1"/>
    <property type="molecule type" value="Genomic_DNA"/>
</dbReference>
<sequence>MAKNDVFNARSSFELEGKRYHYYRLKALEEAGVTKINRLPYSVKVLLESVLRQFDGRVINKDHVENLSNWGSTEVKDAEVPFKPSRVILQDFTGVPAVVDLASLRKAMADIGGDPQKINPEIPVDLVIDHSVQVDKYGTVGALQANMDLEFERNAERYQFLSWAQKAFENYRAVPPATGIVHQVNLEYLANVVHAVETTDGDFETYPDTLVGTDSHTTMINGIGVLGWGVGGIEAEAGMLGQPSYFPIPEVIGVKMTGELPNGATATDLALKVTQVLRQKGVVGKFVEYFGTGVATLPLADRATIANMAPEYGATCGFFPVDSESLDYLRLTGRDEDHIKMVEEYLKKNDMFFTPEKEEPTYTDVVEIDLSAVEPNLSGPKRPQDLIPLSDMKESFNKSITAKEGVQGFGLDASEINKTARYSTEDGKDVVMPTGAIGIAAITSCTNTSNPYVMLGAGLVAKKAVELGMNVPDYVKTSLAPGSKVVTGYLRDSGLLSYLEDIGFNLVGYGCTTCIGNSGPLRPEIEKAVSDADLLLTSVLSGNRNFEGRIHPLVKANYLASPPLVVAYALAGTVDIDLQKDSLGKDKDGNDVFFRDIWPSQDEVKDAVKSTVTPELFRREYEHVFSENERWNQIKTSNEPLYSFDDQSTYIQNPSFFTGLATTPEDIQGLNGLRVVGKFGDSVTTDHISPAGAIGKDTPAGKYLRANNVEPRDFNSYGSRRGNHEVMMRGTFANIRIRNQIAPGTEGGFTTYWPDNEVMPMYDACMKYQQDGTGLVVLAGKDYGMGSSRDWAAKGTNLLGIKTVIAESYERIHRSNLVMMGVLPLQFKKGDSAESLGLTGRESISVNVTNDVKPRDILTVTAVAEDGTKTEFEVLARFDSDVEVDYYRHGGILQMVLRNKLKA</sequence>
<comment type="function">
    <text evidence="11">Catalyzes the isomerization of citrate to isocitrate via cis-aconitate.</text>
</comment>
<accession>A0A366F2K3</accession>
<organism evidence="14 15">
    <name type="scientific">Rossellomorea aquimaris</name>
    <dbReference type="NCBI Taxonomy" id="189382"/>
    <lineage>
        <taxon>Bacteria</taxon>
        <taxon>Bacillati</taxon>
        <taxon>Bacillota</taxon>
        <taxon>Bacilli</taxon>
        <taxon>Bacillales</taxon>
        <taxon>Bacillaceae</taxon>
        <taxon>Rossellomorea</taxon>
    </lineage>
</organism>
<dbReference type="Gene3D" id="3.20.19.10">
    <property type="entry name" value="Aconitase, domain 4"/>
    <property type="match status" value="1"/>
</dbReference>
<dbReference type="FunFam" id="3.30.499.10:FF:000002">
    <property type="entry name" value="Aconitate hydratase"/>
    <property type="match status" value="1"/>
</dbReference>
<comment type="cofactor">
    <cofactor evidence="1">
        <name>[4Fe-4S] cluster</name>
        <dbReference type="ChEBI" id="CHEBI:49883"/>
    </cofactor>
</comment>
<feature type="domain" description="Aconitase A/isopropylmalate dehydratase small subunit swivel" evidence="13">
    <location>
        <begin position="702"/>
        <end position="829"/>
    </location>
</feature>
<dbReference type="GO" id="GO:0003994">
    <property type="term" value="F:aconitate hydratase activity"/>
    <property type="evidence" value="ECO:0007669"/>
    <property type="project" value="UniProtKB-EC"/>
</dbReference>
<dbReference type="SUPFAM" id="SSF52016">
    <property type="entry name" value="LeuD/IlvD-like"/>
    <property type="match status" value="1"/>
</dbReference>
<dbReference type="GO" id="GO:0019679">
    <property type="term" value="P:propionate metabolic process, methylcitrate cycle"/>
    <property type="evidence" value="ECO:0007669"/>
    <property type="project" value="UniProtKB-ARBA"/>
</dbReference>
<comment type="similarity">
    <text evidence="3 11">Belongs to the aconitase/IPM isomerase family.</text>
</comment>
<evidence type="ECO:0000256" key="10">
    <source>
        <dbReference type="ARBA" id="ARBA00023501"/>
    </source>
</evidence>
<dbReference type="Pfam" id="PF00330">
    <property type="entry name" value="Aconitase"/>
    <property type="match status" value="1"/>
</dbReference>
<evidence type="ECO:0000313" key="14">
    <source>
        <dbReference type="EMBL" id="RBP07979.1"/>
    </source>
</evidence>
<keyword evidence="11" id="KW-0004">4Fe-4S</keyword>
<dbReference type="InterPro" id="IPR001030">
    <property type="entry name" value="Acoase/IPM_deHydtase_lsu_aba"/>
</dbReference>
<dbReference type="InterPro" id="IPR044137">
    <property type="entry name" value="AcnA_IRP_Swivel"/>
</dbReference>
<dbReference type="FunFam" id="3.30.499.10:FF:000005">
    <property type="entry name" value="cytoplasmic aconitate hydratase"/>
    <property type="match status" value="1"/>
</dbReference>
<dbReference type="Pfam" id="PF00694">
    <property type="entry name" value="Aconitase_C"/>
    <property type="match status" value="1"/>
</dbReference>
<dbReference type="GO" id="GO:0046872">
    <property type="term" value="F:metal ion binding"/>
    <property type="evidence" value="ECO:0007669"/>
    <property type="project" value="UniProtKB-KW"/>
</dbReference>
<dbReference type="InterPro" id="IPR006249">
    <property type="entry name" value="Aconitase/IRP2"/>
</dbReference>
<evidence type="ECO:0000259" key="12">
    <source>
        <dbReference type="Pfam" id="PF00330"/>
    </source>
</evidence>
<evidence type="ECO:0000256" key="2">
    <source>
        <dbReference type="ARBA" id="ARBA00004717"/>
    </source>
</evidence>
<evidence type="ECO:0000256" key="4">
    <source>
        <dbReference type="ARBA" id="ARBA00011245"/>
    </source>
</evidence>
<dbReference type="PANTHER" id="PTHR11670">
    <property type="entry name" value="ACONITASE/IRON-RESPONSIVE ELEMENT FAMILY MEMBER"/>
    <property type="match status" value="1"/>
</dbReference>
<keyword evidence="9 11" id="KW-0456">Lyase</keyword>
<dbReference type="InterPro" id="IPR000573">
    <property type="entry name" value="AconitaseA/IPMdHydase_ssu_swvl"/>
</dbReference>
<dbReference type="SUPFAM" id="SSF53732">
    <property type="entry name" value="Aconitase iron-sulfur domain"/>
    <property type="match status" value="1"/>
</dbReference>
<dbReference type="NCBIfam" id="TIGR01341">
    <property type="entry name" value="aconitase_1"/>
    <property type="match status" value="1"/>
</dbReference>
<evidence type="ECO:0000256" key="9">
    <source>
        <dbReference type="ARBA" id="ARBA00023239"/>
    </source>
</evidence>
<dbReference type="AlphaFoldDB" id="A0A366F2K3"/>
<dbReference type="PRINTS" id="PR00415">
    <property type="entry name" value="ACONITASE"/>
</dbReference>
<reference evidence="14 15" key="1">
    <citation type="submission" date="2018-06" db="EMBL/GenBank/DDBJ databases">
        <title>Freshwater and sediment microbial communities from various areas in North America, analyzing microbe dynamics in response to fracking.</title>
        <authorList>
            <person name="Lamendella R."/>
        </authorList>
    </citation>
    <scope>NUCLEOTIDE SEQUENCE [LARGE SCALE GENOMIC DNA]</scope>
    <source>
        <strain evidence="14 15">97B</strain>
    </source>
</reference>
<dbReference type="InterPro" id="IPR015928">
    <property type="entry name" value="Aconitase/3IPM_dehydase_swvl"/>
</dbReference>
<comment type="caution">
    <text evidence="14">The sequence shown here is derived from an EMBL/GenBank/DDBJ whole genome shotgun (WGS) entry which is preliminary data.</text>
</comment>
<dbReference type="RefSeq" id="WP_113967857.1">
    <property type="nucleotide sequence ID" value="NZ_QNRJ01000001.1"/>
</dbReference>